<feature type="chain" id="PRO_5007850195" evidence="1">
    <location>
        <begin position="29"/>
        <end position="167"/>
    </location>
</feature>
<accession>A0A164GDE8</accession>
<dbReference type="PATRIC" id="fig|1396.539.peg.5192"/>
<organism evidence="2 3">
    <name type="scientific">Bacillus cereus</name>
    <dbReference type="NCBI Taxonomy" id="1396"/>
    <lineage>
        <taxon>Bacteria</taxon>
        <taxon>Bacillati</taxon>
        <taxon>Bacillota</taxon>
        <taxon>Bacilli</taxon>
        <taxon>Bacillales</taxon>
        <taxon>Bacillaceae</taxon>
        <taxon>Bacillus</taxon>
        <taxon>Bacillus cereus group</taxon>
    </lineage>
</organism>
<gene>
    <name evidence="2" type="ORF">B4082_1836</name>
</gene>
<dbReference type="AlphaFoldDB" id="A0A164GDE8"/>
<dbReference type="SUPFAM" id="SSF89260">
    <property type="entry name" value="Collagen-binding domain"/>
    <property type="match status" value="1"/>
</dbReference>
<evidence type="ECO:0000313" key="3">
    <source>
        <dbReference type="Proteomes" id="UP000076501"/>
    </source>
</evidence>
<name>A0A164GDE8_BACCE</name>
<reference evidence="2 3" key="1">
    <citation type="submission" date="2015-09" db="EMBL/GenBank/DDBJ databases">
        <title>Bacillus cereus food isolates.</title>
        <authorList>
            <person name="Boekhorst J."/>
        </authorList>
    </citation>
    <scope>NUCLEOTIDE SEQUENCE [LARGE SCALE GENOMIC DNA]</scope>
    <source>
        <strain evidence="2 3">B4082</strain>
    </source>
</reference>
<dbReference type="Proteomes" id="UP000076501">
    <property type="component" value="Unassembled WGS sequence"/>
</dbReference>
<evidence type="ECO:0000313" key="2">
    <source>
        <dbReference type="EMBL" id="KZD37912.1"/>
    </source>
</evidence>
<keyword evidence="1" id="KW-0732">Signal</keyword>
<dbReference type="RefSeq" id="WP_000475230.1">
    <property type="nucleotide sequence ID" value="NZ_JAEHBZ010000057.1"/>
</dbReference>
<dbReference type="Gene3D" id="2.60.120.380">
    <property type="match status" value="1"/>
</dbReference>
<proteinExistence type="predicted"/>
<protein>
    <submittedName>
        <fullName evidence="2">Uncharacterized protein</fullName>
    </submittedName>
</protein>
<evidence type="ECO:0000256" key="1">
    <source>
        <dbReference type="SAM" id="SignalP"/>
    </source>
</evidence>
<dbReference type="EMBL" id="LJKA01000027">
    <property type="protein sequence ID" value="KZD37912.1"/>
    <property type="molecule type" value="Genomic_DNA"/>
</dbReference>
<feature type="signal peptide" evidence="1">
    <location>
        <begin position="1"/>
        <end position="28"/>
    </location>
</feature>
<comment type="caution">
    <text evidence="2">The sequence shown here is derived from an EMBL/GenBank/DDBJ whole genome shotgun (WGS) entry which is preliminary data.</text>
</comment>
<sequence>MFKKVGMGIVSAATVLIVGFGLSNTASADLKTEDLYEYQEWEPNNTLETADDFGLNGVVFGNFDTEGDKVDIYKFTAETTNLAYFSLGIKNWTKNDYNLYLLDNKGNVLAKSEAEKTSSLEDFIYKVKKNQIYYIKIVAKERGSQTTTKYTLKAFSEGNYTIPEWLE</sequence>